<evidence type="ECO:0000256" key="3">
    <source>
        <dbReference type="SAM" id="MobiDB-lite"/>
    </source>
</evidence>
<name>A0ABT2TNV0_9FIRM</name>
<feature type="region of interest" description="Disordered" evidence="3">
    <location>
        <begin position="22"/>
        <end position="101"/>
    </location>
</feature>
<accession>A0ABT2TNV0</accession>
<comment type="caution">
    <text evidence="6">The sequence shown here is derived from an EMBL/GenBank/DDBJ whole genome shotgun (WGS) entry which is preliminary data.</text>
</comment>
<organism evidence="6 7">
    <name type="scientific">Blautia ammoniilytica</name>
    <dbReference type="NCBI Taxonomy" id="2981782"/>
    <lineage>
        <taxon>Bacteria</taxon>
        <taxon>Bacillati</taxon>
        <taxon>Bacillota</taxon>
        <taxon>Clostridia</taxon>
        <taxon>Lachnospirales</taxon>
        <taxon>Lachnospiraceae</taxon>
        <taxon>Blautia</taxon>
    </lineage>
</organism>
<reference evidence="6 7" key="1">
    <citation type="journal article" date="2021" name="ISME Commun">
        <title>Automated analysis of genomic sequences facilitates high-throughput and comprehensive description of bacteria.</title>
        <authorList>
            <person name="Hitch T.C.A."/>
        </authorList>
    </citation>
    <scope>NUCLEOTIDE SEQUENCE [LARGE SCALE GENOMIC DNA]</scope>
    <source>
        <strain evidence="6 7">Sanger_23</strain>
    </source>
</reference>
<evidence type="ECO:0000313" key="6">
    <source>
        <dbReference type="EMBL" id="MCU6763885.1"/>
    </source>
</evidence>
<keyword evidence="1" id="KW-0697">Rotamase</keyword>
<feature type="domain" description="Trigger factor C-terminal" evidence="5">
    <location>
        <begin position="258"/>
        <end position="409"/>
    </location>
</feature>
<protein>
    <recommendedName>
        <fullName evidence="5">Trigger factor C-terminal domain-containing protein</fullName>
    </recommendedName>
</protein>
<keyword evidence="4" id="KW-0732">Signal</keyword>
<evidence type="ECO:0000256" key="1">
    <source>
        <dbReference type="ARBA" id="ARBA00023110"/>
    </source>
</evidence>
<dbReference type="Proteomes" id="UP001652409">
    <property type="component" value="Unassembled WGS sequence"/>
</dbReference>
<dbReference type="EMBL" id="JAOQJL010000001">
    <property type="protein sequence ID" value="MCU6763885.1"/>
    <property type="molecule type" value="Genomic_DNA"/>
</dbReference>
<sequence length="460" mass="51811">MIKRKYLAACLVAALFVAGCGSNSAEKKETAETTEETKTAEATDAPDQESASEEDAQDETAADDSGEADDSTDEDEQDLTDTEEDEDTGLEEEDLSKVVPADYLVQDADKYVTLGETKDLEAVQYTYEITDDMVQDEIDSELSEASEEISTDKPSVEGDTVYFTMTYKVEGDDSQDGEEEDSSVILGQEDYGAEFDEKLTGVSAGDKLDFSISYDEDMWMEEWAGQTVDFSIEVSDVVQVEVPEYNLDYVKENTEYTTLEEYEQSIREYLEEEYTSRSYYDVTESLLETAMANATFDGYPQELYDQCKEEILSSYSMFVGEDNTIDDVLEMFGITDEDVQSETEKLVNRYLFISAYCKANDITADGEEYKDYVTKNADYYGEDAASFEAGYTREYLVENLYDEKVKELLYDSAKITEKPSTEAPDEEAEATDEEIGEGDDLMLDEIQDEEELAQDESVSE</sequence>
<feature type="compositionally biased region" description="Acidic residues" evidence="3">
    <location>
        <begin position="44"/>
        <end position="94"/>
    </location>
</feature>
<proteinExistence type="predicted"/>
<feature type="chain" id="PRO_5047451069" description="Trigger factor C-terminal domain-containing protein" evidence="4">
    <location>
        <begin position="26"/>
        <end position="460"/>
    </location>
</feature>
<feature type="compositionally biased region" description="Acidic residues" evidence="3">
    <location>
        <begin position="423"/>
        <end position="441"/>
    </location>
</feature>
<dbReference type="SUPFAM" id="SSF109998">
    <property type="entry name" value="Triger factor/SurA peptide-binding domain-like"/>
    <property type="match status" value="1"/>
</dbReference>
<dbReference type="InterPro" id="IPR037041">
    <property type="entry name" value="Trigger_fac_C_sf"/>
</dbReference>
<dbReference type="InterPro" id="IPR027304">
    <property type="entry name" value="Trigger_fact/SurA_dom_sf"/>
</dbReference>
<dbReference type="RefSeq" id="WP_158420076.1">
    <property type="nucleotide sequence ID" value="NZ_JAOQJL010000001.1"/>
</dbReference>
<dbReference type="Gene3D" id="1.10.3120.10">
    <property type="entry name" value="Trigger factor, C-terminal domain"/>
    <property type="match status" value="1"/>
</dbReference>
<dbReference type="InterPro" id="IPR046357">
    <property type="entry name" value="PPIase_dom_sf"/>
</dbReference>
<keyword evidence="2" id="KW-0413">Isomerase</keyword>
<dbReference type="PROSITE" id="PS51257">
    <property type="entry name" value="PROKAR_LIPOPROTEIN"/>
    <property type="match status" value="1"/>
</dbReference>
<dbReference type="SUPFAM" id="SSF54534">
    <property type="entry name" value="FKBP-like"/>
    <property type="match status" value="1"/>
</dbReference>
<evidence type="ECO:0000256" key="4">
    <source>
        <dbReference type="SAM" id="SignalP"/>
    </source>
</evidence>
<dbReference type="InterPro" id="IPR008880">
    <property type="entry name" value="Trigger_fac_C"/>
</dbReference>
<dbReference type="Pfam" id="PF05698">
    <property type="entry name" value="Trigger_C"/>
    <property type="match status" value="1"/>
</dbReference>
<keyword evidence="7" id="KW-1185">Reference proteome</keyword>
<dbReference type="Gene3D" id="3.10.50.40">
    <property type="match status" value="1"/>
</dbReference>
<evidence type="ECO:0000313" key="7">
    <source>
        <dbReference type="Proteomes" id="UP001652409"/>
    </source>
</evidence>
<gene>
    <name evidence="6" type="ORF">OCV61_00465</name>
</gene>
<evidence type="ECO:0000259" key="5">
    <source>
        <dbReference type="Pfam" id="PF05698"/>
    </source>
</evidence>
<feature type="compositionally biased region" description="Basic and acidic residues" evidence="3">
    <location>
        <begin position="25"/>
        <end position="41"/>
    </location>
</feature>
<feature type="signal peptide" evidence="4">
    <location>
        <begin position="1"/>
        <end position="25"/>
    </location>
</feature>
<evidence type="ECO:0000256" key="2">
    <source>
        <dbReference type="ARBA" id="ARBA00023235"/>
    </source>
</evidence>
<feature type="region of interest" description="Disordered" evidence="3">
    <location>
        <begin position="414"/>
        <end position="441"/>
    </location>
</feature>